<comment type="caution">
    <text evidence="2">The sequence shown here is derived from an EMBL/GenBank/DDBJ whole genome shotgun (WGS) entry which is preliminary data.</text>
</comment>
<evidence type="ECO:0000313" key="3">
    <source>
        <dbReference type="Proteomes" id="UP000178849"/>
    </source>
</evidence>
<evidence type="ECO:0008006" key="4">
    <source>
        <dbReference type="Google" id="ProtNLM"/>
    </source>
</evidence>
<gene>
    <name evidence="2" type="ORF">A2927_02735</name>
</gene>
<reference evidence="2 3" key="1">
    <citation type="journal article" date="2016" name="Nat. Commun.">
        <title>Thousands of microbial genomes shed light on interconnected biogeochemical processes in an aquifer system.</title>
        <authorList>
            <person name="Anantharaman K."/>
            <person name="Brown C.T."/>
            <person name="Hug L.A."/>
            <person name="Sharon I."/>
            <person name="Castelle C.J."/>
            <person name="Probst A.J."/>
            <person name="Thomas B.C."/>
            <person name="Singh A."/>
            <person name="Wilkins M.J."/>
            <person name="Karaoz U."/>
            <person name="Brodie E.L."/>
            <person name="Williams K.H."/>
            <person name="Hubbard S.S."/>
            <person name="Banfield J.F."/>
        </authorList>
    </citation>
    <scope>NUCLEOTIDE SEQUENCE [LARGE SCALE GENOMIC DNA]</scope>
</reference>
<feature type="transmembrane region" description="Helical" evidence="1">
    <location>
        <begin position="27"/>
        <end position="60"/>
    </location>
</feature>
<keyword evidence="1" id="KW-0472">Membrane</keyword>
<protein>
    <recommendedName>
        <fullName evidence="4">DUF5673 domain-containing protein</fullName>
    </recommendedName>
</protein>
<organism evidence="2 3">
    <name type="scientific">Candidatus Komeilibacteria bacterium RIFCSPLOWO2_01_FULL_45_10</name>
    <dbReference type="NCBI Taxonomy" id="1798550"/>
    <lineage>
        <taxon>Bacteria</taxon>
        <taxon>Candidatus Komeiliibacteriota</taxon>
    </lineage>
</organism>
<keyword evidence="1" id="KW-1133">Transmembrane helix</keyword>
<keyword evidence="1" id="KW-0812">Transmembrane</keyword>
<accession>A0A1G2BL52</accession>
<evidence type="ECO:0000256" key="1">
    <source>
        <dbReference type="SAM" id="Phobius"/>
    </source>
</evidence>
<dbReference type="AlphaFoldDB" id="A0A1G2BL52"/>
<evidence type="ECO:0000313" key="2">
    <source>
        <dbReference type="EMBL" id="OGY89968.1"/>
    </source>
</evidence>
<proteinExistence type="predicted"/>
<sequence length="160" mass="19006">MAEEHGKILAQWSFPEYTRPERSKSWYFWFIVFVILLLLYSLITVNFLFAVIVIMAAIIVLMRGRTEPNQVDFAILEDGLMVEDKFFGYETIRYFYILYKPPELKNLYLEFKSVLKPRLIIPLENQNPLNIRDILNGHLEENLEKEEEPASEAFRKVLKL</sequence>
<dbReference type="EMBL" id="MHKL01000004">
    <property type="protein sequence ID" value="OGY89968.1"/>
    <property type="molecule type" value="Genomic_DNA"/>
</dbReference>
<dbReference type="Proteomes" id="UP000178849">
    <property type="component" value="Unassembled WGS sequence"/>
</dbReference>
<name>A0A1G2BL52_9BACT</name>